<evidence type="ECO:0000313" key="1">
    <source>
        <dbReference type="EMBL" id="ACD56832.1"/>
    </source>
</evidence>
<reference evidence="1 2" key="1">
    <citation type="journal article" date="2008" name="BMC Genomics">
        <title>Genome sequence and rapid evolution of the rice pathogen Xanthomonas oryzae pv. oryzae PXO99A.</title>
        <authorList>
            <person name="Salzberg S.L."/>
            <person name="Sommer D.D."/>
            <person name="Schatz M.C."/>
            <person name="Phillippy A.M."/>
            <person name="Rabinowicz P.D."/>
            <person name="Tsuge S."/>
            <person name="Furutani A."/>
            <person name="Ochiai H."/>
            <person name="Delcher A.L."/>
            <person name="Kelley D."/>
            <person name="Madupu R."/>
            <person name="Puiu D."/>
            <person name="Radune D."/>
            <person name="Shumway M."/>
            <person name="Trapnell C."/>
            <person name="Aparna G."/>
            <person name="Jha G."/>
            <person name="Pandey A."/>
            <person name="Patil P.B."/>
            <person name="Ishihara H."/>
            <person name="Meyer D.F."/>
            <person name="Szurek B."/>
            <person name="Verdier V."/>
            <person name="Koebnik R."/>
            <person name="Dow J.M."/>
            <person name="Ryan R.P."/>
            <person name="Hirata H."/>
            <person name="Tsuyumu S."/>
            <person name="Won Lee S."/>
            <person name="Seo Y.S."/>
            <person name="Sriariyanum M."/>
            <person name="Ronald P.C."/>
            <person name="Sonti R.V."/>
            <person name="Van Sluys M.A."/>
            <person name="Leach J.E."/>
            <person name="White F.F."/>
            <person name="Bogdanove A.J."/>
        </authorList>
    </citation>
    <scope>NUCLEOTIDE SEQUENCE [LARGE SCALE GENOMIC DNA]</scope>
    <source>
        <strain evidence="1 2">PXO99A</strain>
    </source>
</reference>
<organism evidence="1 2">
    <name type="scientific">Xanthomonas oryzae pv. oryzae (strain PXO99A)</name>
    <dbReference type="NCBI Taxonomy" id="360094"/>
    <lineage>
        <taxon>Bacteria</taxon>
        <taxon>Pseudomonadati</taxon>
        <taxon>Pseudomonadota</taxon>
        <taxon>Gammaproteobacteria</taxon>
        <taxon>Lysobacterales</taxon>
        <taxon>Lysobacteraceae</taxon>
        <taxon>Xanthomonas</taxon>
    </lineage>
</organism>
<sequence>MPATHRALQAAALAWKQWPMLCVSTPAAGAACHSLKAC</sequence>
<dbReference type="Proteomes" id="UP000001740">
    <property type="component" value="Chromosome"/>
</dbReference>
<dbReference type="PROSITE" id="PS51257">
    <property type="entry name" value="PROKAR_LIPOPROTEIN"/>
    <property type="match status" value="1"/>
</dbReference>
<keyword evidence="1" id="KW-0449">Lipoprotein</keyword>
<name>A0A0K0GFI7_XANOP</name>
<dbReference type="KEGG" id="xop:PXO_03324"/>
<protein>
    <submittedName>
        <fullName evidence="1">Lipoprotein, putative</fullName>
    </submittedName>
</protein>
<gene>
    <name evidence="1" type="ordered locus">PXO_03324</name>
</gene>
<dbReference type="AlphaFoldDB" id="A0A0K0GFI7"/>
<accession>A0A0K0GFI7</accession>
<proteinExistence type="predicted"/>
<evidence type="ECO:0000313" key="2">
    <source>
        <dbReference type="Proteomes" id="UP000001740"/>
    </source>
</evidence>
<dbReference type="HOGENOM" id="CLU_3334908_0_0_6"/>
<dbReference type="EMBL" id="CP000967">
    <property type="protein sequence ID" value="ACD56832.1"/>
    <property type="molecule type" value="Genomic_DNA"/>
</dbReference>